<evidence type="ECO:0000313" key="1">
    <source>
        <dbReference type="EMBL" id="KKR63465.1"/>
    </source>
</evidence>
<evidence type="ECO:0000313" key="2">
    <source>
        <dbReference type="Proteomes" id="UP000034293"/>
    </source>
</evidence>
<comment type="caution">
    <text evidence="1">The sequence shown here is derived from an EMBL/GenBank/DDBJ whole genome shotgun (WGS) entry which is preliminary data.</text>
</comment>
<proteinExistence type="predicted"/>
<dbReference type="Proteomes" id="UP000034293">
    <property type="component" value="Unassembled WGS sequence"/>
</dbReference>
<protein>
    <submittedName>
        <fullName evidence="1">Uncharacterized protein</fullName>
    </submittedName>
</protein>
<reference evidence="1 2" key="1">
    <citation type="journal article" date="2015" name="Nature">
        <title>rRNA introns, odd ribosomes, and small enigmatic genomes across a large radiation of phyla.</title>
        <authorList>
            <person name="Brown C.T."/>
            <person name="Hug L.A."/>
            <person name="Thomas B.C."/>
            <person name="Sharon I."/>
            <person name="Castelle C.J."/>
            <person name="Singh A."/>
            <person name="Wilkins M.J."/>
            <person name="Williams K.H."/>
            <person name="Banfield J.F."/>
        </authorList>
    </citation>
    <scope>NUCLEOTIDE SEQUENCE [LARGE SCALE GENOMIC DNA]</scope>
</reference>
<dbReference type="EMBL" id="LBZA01000024">
    <property type="protein sequence ID" value="KKR63465.1"/>
    <property type="molecule type" value="Genomic_DNA"/>
</dbReference>
<gene>
    <name evidence="1" type="ORF">UU02_C0024G0008</name>
</gene>
<organism evidence="1 2">
    <name type="scientific">Candidatus Woesebacteria bacterium GW2011_GWA1_40_43</name>
    <dbReference type="NCBI Taxonomy" id="1618553"/>
    <lineage>
        <taxon>Bacteria</taxon>
        <taxon>Candidatus Woeseibacteriota</taxon>
    </lineage>
</organism>
<accession>A0A0G0UUY9</accession>
<sequence length="228" mass="25869">MRNITGIFGIIKMKQARGFRETGIKYTCCKIFVAVSLGSRLMVGQQPLKLFILGSNPSSPAKIDKSAIIYAMSYDLHLYNEPKGNLLSQEDLKKLDSEFRYRISKINQNGKIIGFYVDYKDRFRESSSEPGFEVYHQDEEGEGYYWTNISYGANEDEFNGFVELFSKIAETLNLKIIDPQIEDGKGNQFTHNGQPIGKQVAFGLGKNILRDPVILKKMSLKPLNSSKK</sequence>
<dbReference type="AlphaFoldDB" id="A0A0G0UUY9"/>
<name>A0A0G0UUY9_9BACT</name>